<reference evidence="1" key="2">
    <citation type="journal article" date="2015" name="Fish Shellfish Immunol.">
        <title>Early steps in the European eel (Anguilla anguilla)-Vibrio vulnificus interaction in the gills: Role of the RtxA13 toxin.</title>
        <authorList>
            <person name="Callol A."/>
            <person name="Pajuelo D."/>
            <person name="Ebbesson L."/>
            <person name="Teles M."/>
            <person name="MacKenzie S."/>
            <person name="Amaro C."/>
        </authorList>
    </citation>
    <scope>NUCLEOTIDE SEQUENCE</scope>
</reference>
<reference evidence="1" key="1">
    <citation type="submission" date="2014-11" db="EMBL/GenBank/DDBJ databases">
        <authorList>
            <person name="Amaro Gonzalez C."/>
        </authorList>
    </citation>
    <scope>NUCLEOTIDE SEQUENCE</scope>
</reference>
<organism evidence="1">
    <name type="scientific">Anguilla anguilla</name>
    <name type="common">European freshwater eel</name>
    <name type="synonym">Muraena anguilla</name>
    <dbReference type="NCBI Taxonomy" id="7936"/>
    <lineage>
        <taxon>Eukaryota</taxon>
        <taxon>Metazoa</taxon>
        <taxon>Chordata</taxon>
        <taxon>Craniata</taxon>
        <taxon>Vertebrata</taxon>
        <taxon>Euteleostomi</taxon>
        <taxon>Actinopterygii</taxon>
        <taxon>Neopterygii</taxon>
        <taxon>Teleostei</taxon>
        <taxon>Anguilliformes</taxon>
        <taxon>Anguillidae</taxon>
        <taxon>Anguilla</taxon>
    </lineage>
</organism>
<evidence type="ECO:0000313" key="1">
    <source>
        <dbReference type="EMBL" id="JAH35886.1"/>
    </source>
</evidence>
<dbReference type="EMBL" id="GBXM01072691">
    <property type="protein sequence ID" value="JAH35886.1"/>
    <property type="molecule type" value="Transcribed_RNA"/>
</dbReference>
<protein>
    <submittedName>
        <fullName evidence="1">Uncharacterized protein</fullName>
    </submittedName>
</protein>
<sequence length="45" mass="5082">MPSQILSTGLGMNCRPLMKDMTSLRLLSMVSMLLKTSSHKLIFRN</sequence>
<name>A0A0E9S3N4_ANGAN</name>
<dbReference type="AlphaFoldDB" id="A0A0E9S3N4"/>
<accession>A0A0E9S3N4</accession>
<proteinExistence type="predicted"/>